<dbReference type="InterPro" id="IPR001753">
    <property type="entry name" value="Enoyl-CoA_hydra/iso"/>
</dbReference>
<dbReference type="Proteomes" id="UP000003399">
    <property type="component" value="Unassembled WGS sequence"/>
</dbReference>
<comment type="similarity">
    <text evidence="1">Belongs to the enoyl-CoA hydratase/isomerase family.</text>
</comment>
<dbReference type="PATRIC" id="fig|997830.4.peg.212"/>
<dbReference type="Gene3D" id="3.90.226.10">
    <property type="entry name" value="2-enoyl-CoA Hydratase, Chain A, domain 1"/>
    <property type="match status" value="1"/>
</dbReference>
<dbReference type="InterPro" id="IPR014748">
    <property type="entry name" value="Enoyl-CoA_hydra_C"/>
</dbReference>
<dbReference type="Pfam" id="PF00378">
    <property type="entry name" value="ECH_1"/>
    <property type="match status" value="1"/>
</dbReference>
<reference evidence="2 3" key="1">
    <citation type="submission" date="2011-07" db="EMBL/GenBank/DDBJ databases">
        <authorList>
            <person name="Harkins D.M."/>
            <person name="Madupu R."/>
            <person name="Durkin A.S."/>
            <person name="Torralba M."/>
            <person name="Methe B."/>
            <person name="Sutton G.G."/>
            <person name="Nelson K.E."/>
        </authorList>
    </citation>
    <scope>NUCLEOTIDE SEQUENCE [LARGE SCALE GENOMIC DNA]</scope>
    <source>
        <strain evidence="2 3">X</strain>
    </source>
</reference>
<dbReference type="EMBL" id="AFUQ01000001">
    <property type="protein sequence ID" value="EGV15558.1"/>
    <property type="molecule type" value="Genomic_DNA"/>
</dbReference>
<dbReference type="GO" id="GO:0016853">
    <property type="term" value="F:isomerase activity"/>
    <property type="evidence" value="ECO:0007669"/>
    <property type="project" value="UniProtKB-KW"/>
</dbReference>
<sequence length="263" mass="29090">MAMNHIIFQIQDDLAVITLNRPEVANGFHIPMCEEILEALELAEKDDSVSFILINAAGKVFSVGGDLVEMKRAVDEDDIDSLTRIAELVNTISYKIKQIPKPVIMEVDGAVAGAAANMALAVDFCIASDKSKFIQAFVGVGLAPDAGGLFLLTRSLGATRATQLAMTGEAFTAEKAMEAGALYRLCTSEQLEKTREQLLKKLRRGSSNSYAAIKKLVWESEFKQWHEYAQLELELQKSLSYTEDFKEGVRAHSERRRPKFIGK</sequence>
<dbReference type="Gene3D" id="1.10.12.10">
    <property type="entry name" value="Lyase 2-enoyl-coa Hydratase, Chain A, domain 2"/>
    <property type="match status" value="1"/>
</dbReference>
<evidence type="ECO:0000313" key="3">
    <source>
        <dbReference type="Proteomes" id="UP000003399"/>
    </source>
</evidence>
<dbReference type="NCBIfam" id="NF005575">
    <property type="entry name" value="PRK07260.1"/>
    <property type="match status" value="1"/>
</dbReference>
<dbReference type="PANTHER" id="PTHR42964">
    <property type="entry name" value="ENOYL-COA HYDRATASE"/>
    <property type="match status" value="1"/>
</dbReference>
<keyword evidence="2" id="KW-0413">Isomerase</keyword>
<organism evidence="2 3">
    <name type="scientific">Streptococcus infantis X</name>
    <dbReference type="NCBI Taxonomy" id="997830"/>
    <lineage>
        <taxon>Bacteria</taxon>
        <taxon>Bacillati</taxon>
        <taxon>Bacillota</taxon>
        <taxon>Bacilli</taxon>
        <taxon>Lactobacillales</taxon>
        <taxon>Streptococcaceae</taxon>
        <taxon>Streptococcus</taxon>
    </lineage>
</organism>
<dbReference type="InterPro" id="IPR051683">
    <property type="entry name" value="Enoyl-CoA_Hydratase/Isomerase"/>
</dbReference>
<gene>
    <name evidence="2" type="ORF">HMPREF1124_0723</name>
</gene>
<protein>
    <submittedName>
        <fullName evidence="2">Enoyl-CoA hydratase/isomerase family protein</fullName>
    </submittedName>
</protein>
<evidence type="ECO:0000256" key="1">
    <source>
        <dbReference type="ARBA" id="ARBA00005254"/>
    </source>
</evidence>
<evidence type="ECO:0000313" key="2">
    <source>
        <dbReference type="EMBL" id="EGV15558.1"/>
    </source>
</evidence>
<proteinExistence type="inferred from homology"/>
<dbReference type="CDD" id="cd06558">
    <property type="entry name" value="crotonase-like"/>
    <property type="match status" value="1"/>
</dbReference>
<dbReference type="SUPFAM" id="SSF52096">
    <property type="entry name" value="ClpP/crotonase"/>
    <property type="match status" value="1"/>
</dbReference>
<dbReference type="InterPro" id="IPR029045">
    <property type="entry name" value="ClpP/crotonase-like_dom_sf"/>
</dbReference>
<accession>F9PCS7</accession>
<dbReference type="eggNOG" id="COG1024">
    <property type="taxonomic scope" value="Bacteria"/>
</dbReference>
<dbReference type="PANTHER" id="PTHR42964:SF1">
    <property type="entry name" value="POLYKETIDE BIOSYNTHESIS ENOYL-COA HYDRATASE PKSH-RELATED"/>
    <property type="match status" value="1"/>
</dbReference>
<dbReference type="AlphaFoldDB" id="F9PCS7"/>
<name>F9PCS7_9STRE</name>
<comment type="caution">
    <text evidence="2">The sequence shown here is derived from an EMBL/GenBank/DDBJ whole genome shotgun (WGS) entry which is preliminary data.</text>
</comment>